<comment type="caution">
    <text evidence="2">The sequence shown here is derived from an EMBL/GenBank/DDBJ whole genome shotgun (WGS) entry which is preliminary data.</text>
</comment>
<feature type="compositionally biased region" description="Low complexity" evidence="1">
    <location>
        <begin position="38"/>
        <end position="48"/>
    </location>
</feature>
<evidence type="ECO:0000313" key="2">
    <source>
        <dbReference type="EMBL" id="MPD02413.1"/>
    </source>
</evidence>
<evidence type="ECO:0000256" key="1">
    <source>
        <dbReference type="SAM" id="MobiDB-lite"/>
    </source>
</evidence>
<reference evidence="2 3" key="1">
    <citation type="submission" date="2019-05" db="EMBL/GenBank/DDBJ databases">
        <title>Another draft genome of Portunus trituberculatus and its Hox gene families provides insights of decapod evolution.</title>
        <authorList>
            <person name="Jeong J.-H."/>
            <person name="Song I."/>
            <person name="Kim S."/>
            <person name="Choi T."/>
            <person name="Kim D."/>
            <person name="Ryu S."/>
            <person name="Kim W."/>
        </authorList>
    </citation>
    <scope>NUCLEOTIDE SEQUENCE [LARGE SCALE GENOMIC DNA]</scope>
    <source>
        <tissue evidence="2">Muscle</tissue>
    </source>
</reference>
<dbReference type="Proteomes" id="UP000324222">
    <property type="component" value="Unassembled WGS sequence"/>
</dbReference>
<evidence type="ECO:0000313" key="3">
    <source>
        <dbReference type="Proteomes" id="UP000324222"/>
    </source>
</evidence>
<name>A0A5B7K1U0_PORTR</name>
<dbReference type="EMBL" id="VSRR010131272">
    <property type="protein sequence ID" value="MPD02413.1"/>
    <property type="molecule type" value="Genomic_DNA"/>
</dbReference>
<proteinExistence type="predicted"/>
<organism evidence="2 3">
    <name type="scientific">Portunus trituberculatus</name>
    <name type="common">Swimming crab</name>
    <name type="synonym">Neptunus trituberculatus</name>
    <dbReference type="NCBI Taxonomy" id="210409"/>
    <lineage>
        <taxon>Eukaryota</taxon>
        <taxon>Metazoa</taxon>
        <taxon>Ecdysozoa</taxon>
        <taxon>Arthropoda</taxon>
        <taxon>Crustacea</taxon>
        <taxon>Multicrustacea</taxon>
        <taxon>Malacostraca</taxon>
        <taxon>Eumalacostraca</taxon>
        <taxon>Eucarida</taxon>
        <taxon>Decapoda</taxon>
        <taxon>Pleocyemata</taxon>
        <taxon>Brachyura</taxon>
        <taxon>Eubrachyura</taxon>
        <taxon>Portunoidea</taxon>
        <taxon>Portunidae</taxon>
        <taxon>Portuninae</taxon>
        <taxon>Portunus</taxon>
    </lineage>
</organism>
<dbReference type="AlphaFoldDB" id="A0A5B7K1U0"/>
<keyword evidence="3" id="KW-1185">Reference proteome</keyword>
<protein>
    <submittedName>
        <fullName evidence="2">Uncharacterized protein</fullName>
    </submittedName>
</protein>
<gene>
    <name evidence="2" type="ORF">E2C01_097992</name>
</gene>
<accession>A0A5B7K1U0</accession>
<sequence>MSRYGVRTIGVSKSEGAVPDYPMYSNAPTSGNRPARYSSSYSTGSPCS</sequence>
<feature type="region of interest" description="Disordered" evidence="1">
    <location>
        <begin position="1"/>
        <end position="48"/>
    </location>
</feature>